<dbReference type="EMBL" id="CM042009">
    <property type="protein sequence ID" value="KAI3790466.1"/>
    <property type="molecule type" value="Genomic_DNA"/>
</dbReference>
<evidence type="ECO:0000313" key="2">
    <source>
        <dbReference type="Proteomes" id="UP001055811"/>
    </source>
</evidence>
<name>A0ACB9H5C1_CICIN</name>
<protein>
    <submittedName>
        <fullName evidence="1">Uncharacterized protein</fullName>
    </submittedName>
</protein>
<proteinExistence type="predicted"/>
<gene>
    <name evidence="1" type="ORF">L2E82_03525</name>
</gene>
<dbReference type="Proteomes" id="UP001055811">
    <property type="component" value="Linkage Group LG01"/>
</dbReference>
<sequence>MAELEPITTILPPDITLYHILPRLPGKYVARFTRISKQWHSFIRTHGFRKIHLHHVINNDHQNHQKLLLLPHNRPWDFQTIDCETPEDGITVSRPLPFKVRSGKKISIVASLHGMTEKLRDIETPHFGNRWTDCMNFMVAKDCIHFRVAFINSTHRYDTIEQWRTDGDGHWTKVETSSTKEQLSYYHKPEHLMRKGNWLMYSSSGDHVYVLDAKKHTKRIMYSVGIAFSPVGKYMETLMSPNQYLK</sequence>
<organism evidence="1 2">
    <name type="scientific">Cichorium intybus</name>
    <name type="common">Chicory</name>
    <dbReference type="NCBI Taxonomy" id="13427"/>
    <lineage>
        <taxon>Eukaryota</taxon>
        <taxon>Viridiplantae</taxon>
        <taxon>Streptophyta</taxon>
        <taxon>Embryophyta</taxon>
        <taxon>Tracheophyta</taxon>
        <taxon>Spermatophyta</taxon>
        <taxon>Magnoliopsida</taxon>
        <taxon>eudicotyledons</taxon>
        <taxon>Gunneridae</taxon>
        <taxon>Pentapetalae</taxon>
        <taxon>asterids</taxon>
        <taxon>campanulids</taxon>
        <taxon>Asterales</taxon>
        <taxon>Asteraceae</taxon>
        <taxon>Cichorioideae</taxon>
        <taxon>Cichorieae</taxon>
        <taxon>Cichoriinae</taxon>
        <taxon>Cichorium</taxon>
    </lineage>
</organism>
<accession>A0ACB9H5C1</accession>
<reference evidence="2" key="1">
    <citation type="journal article" date="2022" name="Mol. Ecol. Resour.">
        <title>The genomes of chicory, endive, great burdock and yacon provide insights into Asteraceae palaeo-polyploidization history and plant inulin production.</title>
        <authorList>
            <person name="Fan W."/>
            <person name="Wang S."/>
            <person name="Wang H."/>
            <person name="Wang A."/>
            <person name="Jiang F."/>
            <person name="Liu H."/>
            <person name="Zhao H."/>
            <person name="Xu D."/>
            <person name="Zhang Y."/>
        </authorList>
    </citation>
    <scope>NUCLEOTIDE SEQUENCE [LARGE SCALE GENOMIC DNA]</scope>
    <source>
        <strain evidence="2">cv. Punajuju</strain>
    </source>
</reference>
<evidence type="ECO:0000313" key="1">
    <source>
        <dbReference type="EMBL" id="KAI3790466.1"/>
    </source>
</evidence>
<reference evidence="1 2" key="2">
    <citation type="journal article" date="2022" name="Mol. Ecol. Resour.">
        <title>The genomes of chicory, endive, great burdock and yacon provide insights into Asteraceae paleo-polyploidization history and plant inulin production.</title>
        <authorList>
            <person name="Fan W."/>
            <person name="Wang S."/>
            <person name="Wang H."/>
            <person name="Wang A."/>
            <person name="Jiang F."/>
            <person name="Liu H."/>
            <person name="Zhao H."/>
            <person name="Xu D."/>
            <person name="Zhang Y."/>
        </authorList>
    </citation>
    <scope>NUCLEOTIDE SEQUENCE [LARGE SCALE GENOMIC DNA]</scope>
    <source>
        <strain evidence="2">cv. Punajuju</strain>
        <tissue evidence="1">Leaves</tissue>
    </source>
</reference>
<comment type="caution">
    <text evidence="1">The sequence shown here is derived from an EMBL/GenBank/DDBJ whole genome shotgun (WGS) entry which is preliminary data.</text>
</comment>
<keyword evidence="2" id="KW-1185">Reference proteome</keyword>